<dbReference type="EMBL" id="JACGWL010000012">
    <property type="protein sequence ID" value="KAK4389963.1"/>
    <property type="molecule type" value="Genomic_DNA"/>
</dbReference>
<feature type="compositionally biased region" description="Basic and acidic residues" evidence="11">
    <location>
        <begin position="701"/>
        <end position="714"/>
    </location>
</feature>
<evidence type="ECO:0000256" key="9">
    <source>
        <dbReference type="ARBA" id="ARBA00023242"/>
    </source>
</evidence>
<proteinExistence type="predicted"/>
<dbReference type="SMART" id="SM00317">
    <property type="entry name" value="SET"/>
    <property type="match status" value="1"/>
</dbReference>
<keyword evidence="9" id="KW-0539">Nucleus</keyword>
<dbReference type="PANTHER" id="PTHR45814">
    <property type="entry name" value="HISTONE-LYSINE N-METHYLTRANSFERASE SETD1"/>
    <property type="match status" value="1"/>
</dbReference>
<dbReference type="SUPFAM" id="SSF82199">
    <property type="entry name" value="SET domain"/>
    <property type="match status" value="1"/>
</dbReference>
<dbReference type="PANTHER" id="PTHR45814:SF2">
    <property type="entry name" value="HISTONE-LYSINE N-METHYLTRANSFERASE SETD1"/>
    <property type="match status" value="1"/>
</dbReference>
<evidence type="ECO:0000259" key="13">
    <source>
        <dbReference type="PROSITE" id="PS50829"/>
    </source>
</evidence>
<accession>A0AAE1WAX4</accession>
<dbReference type="Gene3D" id="3.30.1490.40">
    <property type="match status" value="1"/>
</dbReference>
<dbReference type="PROSITE" id="PS50280">
    <property type="entry name" value="SET"/>
    <property type="match status" value="1"/>
</dbReference>
<evidence type="ECO:0000256" key="2">
    <source>
        <dbReference type="ARBA" id="ARBA00012182"/>
    </source>
</evidence>
<evidence type="ECO:0000313" key="14">
    <source>
        <dbReference type="EMBL" id="KAK4389963.1"/>
    </source>
</evidence>
<dbReference type="InterPro" id="IPR044570">
    <property type="entry name" value="Set1-like"/>
</dbReference>
<evidence type="ECO:0000256" key="5">
    <source>
        <dbReference type="ARBA" id="ARBA00022691"/>
    </source>
</evidence>
<dbReference type="AlphaFoldDB" id="A0AAE1WAX4"/>
<name>A0AAE1WAX4_9LAMI</name>
<keyword evidence="15" id="KW-1185">Reference proteome</keyword>
<dbReference type="InterPro" id="IPR035445">
    <property type="entry name" value="GYF-like_dom_sf"/>
</dbReference>
<gene>
    <name evidence="14" type="ORF">Sango_2059600</name>
</gene>
<dbReference type="CDD" id="cd19169">
    <property type="entry name" value="SET_SETD1"/>
    <property type="match status" value="1"/>
</dbReference>
<comment type="subcellular location">
    <subcellularLocation>
        <location evidence="1">Nucleus</location>
    </subcellularLocation>
</comment>
<keyword evidence="7" id="KW-0805">Transcription regulation</keyword>
<dbReference type="Gene3D" id="2.170.270.10">
    <property type="entry name" value="SET domain"/>
    <property type="match status" value="1"/>
</dbReference>
<protein>
    <recommendedName>
        <fullName evidence="2">[histone H3]-lysine(4) N-trimethyltransferase</fullName>
        <ecNumber evidence="2">2.1.1.354</ecNumber>
    </recommendedName>
</protein>
<evidence type="ECO:0000256" key="7">
    <source>
        <dbReference type="ARBA" id="ARBA00023015"/>
    </source>
</evidence>
<dbReference type="GO" id="GO:0140999">
    <property type="term" value="F:histone H3K4 trimethyltransferase activity"/>
    <property type="evidence" value="ECO:0007669"/>
    <property type="project" value="UniProtKB-EC"/>
</dbReference>
<feature type="domain" description="SET" evidence="12">
    <location>
        <begin position="1016"/>
        <end position="1133"/>
    </location>
</feature>
<organism evidence="14 15">
    <name type="scientific">Sesamum angolense</name>
    <dbReference type="NCBI Taxonomy" id="2727404"/>
    <lineage>
        <taxon>Eukaryota</taxon>
        <taxon>Viridiplantae</taxon>
        <taxon>Streptophyta</taxon>
        <taxon>Embryophyta</taxon>
        <taxon>Tracheophyta</taxon>
        <taxon>Spermatophyta</taxon>
        <taxon>Magnoliopsida</taxon>
        <taxon>eudicotyledons</taxon>
        <taxon>Gunneridae</taxon>
        <taxon>Pentapetalae</taxon>
        <taxon>asterids</taxon>
        <taxon>lamiids</taxon>
        <taxon>Lamiales</taxon>
        <taxon>Pedaliaceae</taxon>
        <taxon>Sesamum</taxon>
    </lineage>
</organism>
<evidence type="ECO:0000256" key="8">
    <source>
        <dbReference type="ARBA" id="ARBA00023163"/>
    </source>
</evidence>
<dbReference type="Pfam" id="PF00856">
    <property type="entry name" value="SET"/>
    <property type="match status" value="1"/>
</dbReference>
<dbReference type="InterPro" id="IPR001214">
    <property type="entry name" value="SET_dom"/>
</dbReference>
<keyword evidence="6" id="KW-0156">Chromatin regulator</keyword>
<dbReference type="SUPFAM" id="SSF55277">
    <property type="entry name" value="GYF domain"/>
    <property type="match status" value="1"/>
</dbReference>
<dbReference type="GO" id="GO:0032259">
    <property type="term" value="P:methylation"/>
    <property type="evidence" value="ECO:0007669"/>
    <property type="project" value="UniProtKB-KW"/>
</dbReference>
<evidence type="ECO:0000313" key="15">
    <source>
        <dbReference type="Proteomes" id="UP001289374"/>
    </source>
</evidence>
<dbReference type="PROSITE" id="PS50829">
    <property type="entry name" value="GYF"/>
    <property type="match status" value="1"/>
</dbReference>
<reference evidence="14" key="1">
    <citation type="submission" date="2020-06" db="EMBL/GenBank/DDBJ databases">
        <authorList>
            <person name="Li T."/>
            <person name="Hu X."/>
            <person name="Zhang T."/>
            <person name="Song X."/>
            <person name="Zhang H."/>
            <person name="Dai N."/>
            <person name="Sheng W."/>
            <person name="Hou X."/>
            <person name="Wei L."/>
        </authorList>
    </citation>
    <scope>NUCLEOTIDE SEQUENCE</scope>
    <source>
        <strain evidence="14">K16</strain>
        <tissue evidence="14">Leaf</tissue>
    </source>
</reference>
<sequence>MSNELNKNDAEYSQICDAGGSSNLGYGSPAYVTGWMYVNQNGQMCGPYIQHQLYEGLYTGFLPEELPVYPVLNGNLLNPVPLNYFKQFPDHVATGFVYLNVPAPRVKESRNDCHGSNDQKLIPEKSDIDVKFPLSGDESCWLFEDEEGRKHGPHSLTELYSWCHYGYIRNSLLIYHADNKYKPLDLESLLNTWRTARHGAVFGHDVNDQLTGSAFNLISEISEEVCLQLHFGIMKTARKVVLDEIVSCIISDSLATKRSNKNHKIEPLLHSAKSCCSYRRMSEECQARDEHVAVGDEVEVCNTVEERCSSETMRSPPSMKSVGGFENFCAAYIAVSRMLFDSCLQIMWNAIFYDPVTEYTSTWRKMKRWPPPCIVGEQCIPSKQFSVQITKLPADDLMEEQDSSSSEVDCPPGFEPVKTAIDVQLQSPSVSSPFERQKSSKGNVLSCDTIYDDMEVILEYILDSLHSSSKLSLVGYFKRFVDDEVKKMVDFPKSSHKKEVTLYSSHLPNHTGGYNFHKISTLLLSDDCQHPPQLAKNLPDQSTIHCHEVSMTTLSKSAFQKLPMHLDDPTDIEVDELCPALSEESMEEDVLFSKGSFQKLAMHLDDASSIAVIDELRPPQSEEITEHCALSQIGQVQSFKVDGHAWKTTFQVALMISRLRIYDYVMKKFESLYDDAIDKAITATCSFRRSESPNKGTVHCMNKEKPDDGERDSEVSLLKEEYAYSRRRKLGSKKSDSFFFSLTVGETDNLKRASKRSRRSYTLKTIPQAAQVQNMIPNLEKQGPENDSNKPCANASVLGEKGSSLHNCSWRSEKAARAIQDDFFEDDSSSNTRNTSFLTKDQHNLERITCAKSLESNSLDFEATGSTTKMPKASKVAKLKRKQLIDDTQHSRPGKVQKLANGVAKQSLCKRVDAHKIKRSKSRTARPCPQSNGCARSSMNGWEWREWALTASPAERARVRGSRPHSQYINSECIGSHSLSFKGLSARTNRVKLRNLLAAAEGADLLKATQLKARKKRLRFQRSKIHDWGLVALEPIEAEDFVIEYVGELIRPRISDIRERQYEKMGIGSSYLFRLDDGYVVDATKRGGIARFINHSCEPNCYTKVISVEGQKKIFIYAKRHISAGEELTYNYKFPLEEKKIPCNCGSRRMFIVIVVPWVSKLNVEEFVTGLRELGNISRVDIWSCSFQVKLRFASKRCIYLMYLGVPKLANLLLLAASACCDLKPMALLQDVLFMSVVNDDDIYQTNVHILVDISQLQMSFSS</sequence>
<evidence type="ECO:0000256" key="3">
    <source>
        <dbReference type="ARBA" id="ARBA00022603"/>
    </source>
</evidence>
<dbReference type="GO" id="GO:0048188">
    <property type="term" value="C:Set1C/COMPASS complex"/>
    <property type="evidence" value="ECO:0007669"/>
    <property type="project" value="InterPro"/>
</dbReference>
<evidence type="ECO:0000256" key="6">
    <source>
        <dbReference type="ARBA" id="ARBA00022853"/>
    </source>
</evidence>
<keyword evidence="4" id="KW-0808">Transferase</keyword>
<feature type="domain" description="GYF" evidence="13">
    <location>
        <begin position="138"/>
        <end position="185"/>
    </location>
</feature>
<comment type="catalytic activity">
    <reaction evidence="10">
        <text>L-lysyl(4)-[histone H3] + 3 S-adenosyl-L-methionine = N(6),N(6),N(6)-trimethyl-L-lysyl(4)-[histone H3] + 3 S-adenosyl-L-homocysteine + 3 H(+)</text>
        <dbReference type="Rhea" id="RHEA:60260"/>
        <dbReference type="Rhea" id="RHEA-COMP:15537"/>
        <dbReference type="Rhea" id="RHEA-COMP:15547"/>
        <dbReference type="ChEBI" id="CHEBI:15378"/>
        <dbReference type="ChEBI" id="CHEBI:29969"/>
        <dbReference type="ChEBI" id="CHEBI:57856"/>
        <dbReference type="ChEBI" id="CHEBI:59789"/>
        <dbReference type="ChEBI" id="CHEBI:61961"/>
        <dbReference type="EC" id="2.1.1.354"/>
    </reaction>
</comment>
<evidence type="ECO:0000256" key="11">
    <source>
        <dbReference type="SAM" id="MobiDB-lite"/>
    </source>
</evidence>
<dbReference type="InterPro" id="IPR037841">
    <property type="entry name" value="SET_SETD1A/B"/>
</dbReference>
<evidence type="ECO:0000259" key="12">
    <source>
        <dbReference type="PROSITE" id="PS50280"/>
    </source>
</evidence>
<dbReference type="InterPro" id="IPR003169">
    <property type="entry name" value="GYF"/>
</dbReference>
<reference evidence="14" key="2">
    <citation type="journal article" date="2024" name="Plant">
        <title>Genomic evolution and insights into agronomic trait innovations of Sesamum species.</title>
        <authorList>
            <person name="Miao H."/>
            <person name="Wang L."/>
            <person name="Qu L."/>
            <person name="Liu H."/>
            <person name="Sun Y."/>
            <person name="Le M."/>
            <person name="Wang Q."/>
            <person name="Wei S."/>
            <person name="Zheng Y."/>
            <person name="Lin W."/>
            <person name="Duan Y."/>
            <person name="Cao H."/>
            <person name="Xiong S."/>
            <person name="Wang X."/>
            <person name="Wei L."/>
            <person name="Li C."/>
            <person name="Ma Q."/>
            <person name="Ju M."/>
            <person name="Zhao R."/>
            <person name="Li G."/>
            <person name="Mu C."/>
            <person name="Tian Q."/>
            <person name="Mei H."/>
            <person name="Zhang T."/>
            <person name="Gao T."/>
            <person name="Zhang H."/>
        </authorList>
    </citation>
    <scope>NUCLEOTIDE SEQUENCE</scope>
    <source>
        <strain evidence="14">K16</strain>
    </source>
</reference>
<evidence type="ECO:0000256" key="1">
    <source>
        <dbReference type="ARBA" id="ARBA00004123"/>
    </source>
</evidence>
<keyword evidence="3" id="KW-0489">Methyltransferase</keyword>
<evidence type="ECO:0000256" key="10">
    <source>
        <dbReference type="ARBA" id="ARBA00047571"/>
    </source>
</evidence>
<evidence type="ECO:0000256" key="4">
    <source>
        <dbReference type="ARBA" id="ARBA00022679"/>
    </source>
</evidence>
<dbReference type="EC" id="2.1.1.354" evidence="2"/>
<feature type="region of interest" description="Disordered" evidence="11">
    <location>
        <begin position="694"/>
        <end position="714"/>
    </location>
</feature>
<dbReference type="InterPro" id="IPR046341">
    <property type="entry name" value="SET_dom_sf"/>
</dbReference>
<dbReference type="Proteomes" id="UP001289374">
    <property type="component" value="Unassembled WGS sequence"/>
</dbReference>
<keyword evidence="8" id="KW-0804">Transcription</keyword>
<keyword evidence="5" id="KW-0949">S-adenosyl-L-methionine</keyword>
<comment type="caution">
    <text evidence="14">The sequence shown here is derived from an EMBL/GenBank/DDBJ whole genome shotgun (WGS) entry which is preliminary data.</text>
</comment>